<evidence type="ECO:0000256" key="4">
    <source>
        <dbReference type="ARBA" id="ARBA00023163"/>
    </source>
</evidence>
<dbReference type="FunFam" id="3.40.190.10:FF:000017">
    <property type="entry name" value="Glycine cleavage system transcriptional activator"/>
    <property type="match status" value="1"/>
</dbReference>
<sequence>MNKPLPPMKALKVFESVTRTRNLTLAAAELHVTHSAISQQLKLLEEYFGQVLFLRNSRGVQPTGAALKFYAEVKASLDRIADAAEQLTMEGKNRIVRVNTTPSIAMRWLIPRLSSFQIENPRIEVRVTTSATDAIADLTESFDVIIRRDAHQLSGYECIRFLDDVSAPLASPGYLERQHISQPADLRDASLLHLGSRPEAWNRWLSQAGVPLQEQLRGQIYQHFFLSLQAAVAGLGVAMGSLELLEDDLDNGRLVQLFPHIVLKDVGFHMLYRASADTGSPLQIFTNWLHLMGSRPRYP</sequence>
<evidence type="ECO:0000313" key="7">
    <source>
        <dbReference type="Proteomes" id="UP000637423"/>
    </source>
</evidence>
<evidence type="ECO:0000256" key="3">
    <source>
        <dbReference type="ARBA" id="ARBA00023125"/>
    </source>
</evidence>
<reference evidence="6" key="1">
    <citation type="journal article" date="2014" name="Int. J. Syst. Evol. Microbiol.">
        <title>Complete genome sequence of Corynebacterium casei LMG S-19264T (=DSM 44701T), isolated from a smear-ripened cheese.</title>
        <authorList>
            <consortium name="US DOE Joint Genome Institute (JGI-PGF)"/>
            <person name="Walter F."/>
            <person name="Albersmeier A."/>
            <person name="Kalinowski J."/>
            <person name="Ruckert C."/>
        </authorList>
    </citation>
    <scope>NUCLEOTIDE SEQUENCE</scope>
    <source>
        <strain evidence="6">CGMCC 1.10998</strain>
    </source>
</reference>
<gene>
    <name evidence="6" type="ORF">GCM10011396_05580</name>
</gene>
<reference evidence="6" key="2">
    <citation type="submission" date="2020-09" db="EMBL/GenBank/DDBJ databases">
        <authorList>
            <person name="Sun Q."/>
            <person name="Zhou Y."/>
        </authorList>
    </citation>
    <scope>NUCLEOTIDE SEQUENCE</scope>
    <source>
        <strain evidence="6">CGMCC 1.10998</strain>
    </source>
</reference>
<dbReference type="RefSeq" id="WP_188564451.1">
    <property type="nucleotide sequence ID" value="NZ_BMED01000001.1"/>
</dbReference>
<dbReference type="PANTHER" id="PTHR30537">
    <property type="entry name" value="HTH-TYPE TRANSCRIPTIONAL REGULATOR"/>
    <property type="match status" value="1"/>
</dbReference>
<evidence type="ECO:0000256" key="1">
    <source>
        <dbReference type="ARBA" id="ARBA00009437"/>
    </source>
</evidence>
<dbReference type="EMBL" id="BMED01000001">
    <property type="protein sequence ID" value="GGC61515.1"/>
    <property type="molecule type" value="Genomic_DNA"/>
</dbReference>
<keyword evidence="3 6" id="KW-0238">DNA-binding</keyword>
<protein>
    <submittedName>
        <fullName evidence="6">DNA-binding transcriptional activator GcvA</fullName>
    </submittedName>
</protein>
<feature type="domain" description="HTH lysR-type" evidence="5">
    <location>
        <begin position="6"/>
        <end position="63"/>
    </location>
</feature>
<dbReference type="Pfam" id="PF00126">
    <property type="entry name" value="HTH_1"/>
    <property type="match status" value="1"/>
</dbReference>
<dbReference type="InterPro" id="IPR005119">
    <property type="entry name" value="LysR_subst-bd"/>
</dbReference>
<organism evidence="6 7">
    <name type="scientific">Undibacterium terreum</name>
    <dbReference type="NCBI Taxonomy" id="1224302"/>
    <lineage>
        <taxon>Bacteria</taxon>
        <taxon>Pseudomonadati</taxon>
        <taxon>Pseudomonadota</taxon>
        <taxon>Betaproteobacteria</taxon>
        <taxon>Burkholderiales</taxon>
        <taxon>Oxalobacteraceae</taxon>
        <taxon>Undibacterium</taxon>
    </lineage>
</organism>
<dbReference type="GO" id="GO:0043565">
    <property type="term" value="F:sequence-specific DNA binding"/>
    <property type="evidence" value="ECO:0007669"/>
    <property type="project" value="TreeGrafter"/>
</dbReference>
<dbReference type="SUPFAM" id="SSF53850">
    <property type="entry name" value="Periplasmic binding protein-like II"/>
    <property type="match status" value="1"/>
</dbReference>
<evidence type="ECO:0000256" key="2">
    <source>
        <dbReference type="ARBA" id="ARBA00023015"/>
    </source>
</evidence>
<keyword evidence="7" id="KW-1185">Reference proteome</keyword>
<dbReference type="Gene3D" id="3.40.190.10">
    <property type="entry name" value="Periplasmic binding protein-like II"/>
    <property type="match status" value="2"/>
</dbReference>
<dbReference type="InterPro" id="IPR036388">
    <property type="entry name" value="WH-like_DNA-bd_sf"/>
</dbReference>
<dbReference type="GO" id="GO:0003700">
    <property type="term" value="F:DNA-binding transcription factor activity"/>
    <property type="evidence" value="ECO:0007669"/>
    <property type="project" value="InterPro"/>
</dbReference>
<evidence type="ECO:0000259" key="5">
    <source>
        <dbReference type="PROSITE" id="PS50931"/>
    </source>
</evidence>
<dbReference type="SUPFAM" id="SSF46785">
    <property type="entry name" value="Winged helix' DNA-binding domain"/>
    <property type="match status" value="1"/>
</dbReference>
<evidence type="ECO:0000313" key="6">
    <source>
        <dbReference type="EMBL" id="GGC61515.1"/>
    </source>
</evidence>
<dbReference type="InterPro" id="IPR000847">
    <property type="entry name" value="LysR_HTH_N"/>
</dbReference>
<dbReference type="InterPro" id="IPR036390">
    <property type="entry name" value="WH_DNA-bd_sf"/>
</dbReference>
<dbReference type="InterPro" id="IPR058163">
    <property type="entry name" value="LysR-type_TF_proteobact-type"/>
</dbReference>
<comment type="similarity">
    <text evidence="1">Belongs to the LysR transcriptional regulatory family.</text>
</comment>
<keyword evidence="4" id="KW-0804">Transcription</keyword>
<dbReference type="PROSITE" id="PS50931">
    <property type="entry name" value="HTH_LYSR"/>
    <property type="match status" value="1"/>
</dbReference>
<dbReference type="PANTHER" id="PTHR30537:SF74">
    <property type="entry name" value="HTH-TYPE TRANSCRIPTIONAL REGULATOR TRPI"/>
    <property type="match status" value="1"/>
</dbReference>
<dbReference type="Pfam" id="PF03466">
    <property type="entry name" value="LysR_substrate"/>
    <property type="match status" value="1"/>
</dbReference>
<dbReference type="CDD" id="cd08432">
    <property type="entry name" value="PBP2_GcdR_TrpI_HvrB_AmpR_like"/>
    <property type="match status" value="1"/>
</dbReference>
<dbReference type="Proteomes" id="UP000637423">
    <property type="component" value="Unassembled WGS sequence"/>
</dbReference>
<proteinExistence type="inferred from homology"/>
<name>A0A916U6D1_9BURK</name>
<comment type="caution">
    <text evidence="6">The sequence shown here is derived from an EMBL/GenBank/DDBJ whole genome shotgun (WGS) entry which is preliminary data.</text>
</comment>
<accession>A0A916U6D1</accession>
<dbReference type="GO" id="GO:0006351">
    <property type="term" value="P:DNA-templated transcription"/>
    <property type="evidence" value="ECO:0007669"/>
    <property type="project" value="TreeGrafter"/>
</dbReference>
<dbReference type="AlphaFoldDB" id="A0A916U6D1"/>
<dbReference type="PRINTS" id="PR00039">
    <property type="entry name" value="HTHLYSR"/>
</dbReference>
<keyword evidence="2" id="KW-0805">Transcription regulation</keyword>
<dbReference type="Gene3D" id="1.10.10.10">
    <property type="entry name" value="Winged helix-like DNA-binding domain superfamily/Winged helix DNA-binding domain"/>
    <property type="match status" value="1"/>
</dbReference>